<sequence>MEDKVIEQAIERFIEIDGKAANIKETREKNLAELESKYRREIQDMIENFNQKIDEKVNEIYSKALSEGNREVEELKKRARELIKTMETKYLEIKEEIINKFLSEIFDIKRF</sequence>
<protein>
    <submittedName>
        <fullName evidence="2">Uncharacterized protein</fullName>
    </submittedName>
</protein>
<dbReference type="Proteomes" id="UP000184375">
    <property type="component" value="Unassembled WGS sequence"/>
</dbReference>
<dbReference type="STRING" id="447595.SAMN05660826_01423"/>
<gene>
    <name evidence="2" type="ORF">SAMN05660826_01423</name>
</gene>
<reference evidence="3" key="1">
    <citation type="submission" date="2016-11" db="EMBL/GenBank/DDBJ databases">
        <authorList>
            <person name="Varghese N."/>
            <person name="Submissions S."/>
        </authorList>
    </citation>
    <scope>NUCLEOTIDE SEQUENCE [LARGE SCALE GENOMIC DNA]</scope>
    <source>
        <strain evidence="3">DSM 18802</strain>
    </source>
</reference>
<feature type="coiled-coil region" evidence="1">
    <location>
        <begin position="24"/>
        <end position="96"/>
    </location>
</feature>
<proteinExistence type="predicted"/>
<evidence type="ECO:0000256" key="1">
    <source>
        <dbReference type="SAM" id="Coils"/>
    </source>
</evidence>
<dbReference type="EMBL" id="FRCR01000007">
    <property type="protein sequence ID" value="SHM58771.1"/>
    <property type="molecule type" value="Genomic_DNA"/>
</dbReference>
<name>A0A1M7K0R8_9FIRM</name>
<dbReference type="RefSeq" id="WP_073256735.1">
    <property type="nucleotide sequence ID" value="NZ_FRCR01000007.1"/>
</dbReference>
<evidence type="ECO:0000313" key="3">
    <source>
        <dbReference type="Proteomes" id="UP000184375"/>
    </source>
</evidence>
<organism evidence="2 3">
    <name type="scientific">Caldanaerovirga acetigignens</name>
    <dbReference type="NCBI Taxonomy" id="447595"/>
    <lineage>
        <taxon>Bacteria</taxon>
        <taxon>Bacillati</taxon>
        <taxon>Bacillota</taxon>
        <taxon>Clostridia</taxon>
        <taxon>Thermosediminibacterales</taxon>
        <taxon>Thermosediminibacteraceae</taxon>
        <taxon>Caldanaerovirga</taxon>
    </lineage>
</organism>
<dbReference type="OrthoDB" id="1729837at2"/>
<accession>A0A1M7K0R8</accession>
<keyword evidence="1" id="KW-0175">Coiled coil</keyword>
<dbReference type="AlphaFoldDB" id="A0A1M7K0R8"/>
<evidence type="ECO:0000313" key="2">
    <source>
        <dbReference type="EMBL" id="SHM58771.1"/>
    </source>
</evidence>
<keyword evidence="3" id="KW-1185">Reference proteome</keyword>